<name>A0A916RJU6_9HYPH</name>
<dbReference type="SMART" id="SM00646">
    <property type="entry name" value="Ami_3"/>
    <property type="match status" value="1"/>
</dbReference>
<dbReference type="GO" id="GO:0009253">
    <property type="term" value="P:peptidoglycan catabolic process"/>
    <property type="evidence" value="ECO:0007669"/>
    <property type="project" value="InterPro"/>
</dbReference>
<sequence length="434" mass="46437">MAMIRTRLASIFGVLLVGFVVVLALVLAPSAQESDSVEPADGSDAVPVVLDARVTTTQERGRLVIDLSMPTEFGAFTVTGPDRVIVELRGELDPDADEFGALAGEGMVSSYSLAPSVVGRVRAEMVLAAPAQIQQSYVLEPFEDQPARLVIDLIPDSAANFAANARTLPGEASEAAAAQPDSLPQLDGQEMAPGETATADTTTRPLVVIDPGHGGVDSGARSASGLEEKNIVLAFGLKLQRLLVETGRFDVALTRDTDVFLRLDERVSLARANQADLFISLHADSFDQQDVRGASVYTRGDLATDALDRALAENENRVDLIAGFSPPDEPAVVDVLVDLLSRETRRKSFLAAKALVEQLEPSIQLRPFPQRQADFVVLNSPDVPSVLIELGFLSNSDDTANLTTDAWLDRVAAALARGVAVYFEEQGFLESDER</sequence>
<organism evidence="6 7">
    <name type="scientific">Pelagibacterium lentulum</name>
    <dbReference type="NCBI Taxonomy" id="2029865"/>
    <lineage>
        <taxon>Bacteria</taxon>
        <taxon>Pseudomonadati</taxon>
        <taxon>Pseudomonadota</taxon>
        <taxon>Alphaproteobacteria</taxon>
        <taxon>Hyphomicrobiales</taxon>
        <taxon>Devosiaceae</taxon>
        <taxon>Pelagibacterium</taxon>
    </lineage>
</organism>
<comment type="caution">
    <text evidence="6">The sequence shown here is derived from an EMBL/GenBank/DDBJ whole genome shotgun (WGS) entry which is preliminary data.</text>
</comment>
<dbReference type="EC" id="3.5.1.28" evidence="2"/>
<dbReference type="SUPFAM" id="SSF53187">
    <property type="entry name" value="Zn-dependent exopeptidases"/>
    <property type="match status" value="1"/>
</dbReference>
<dbReference type="RefSeq" id="WP_164734824.1">
    <property type="nucleotide sequence ID" value="NZ_BMKB01000006.1"/>
</dbReference>
<evidence type="ECO:0000256" key="4">
    <source>
        <dbReference type="SAM" id="MobiDB-lite"/>
    </source>
</evidence>
<evidence type="ECO:0000256" key="2">
    <source>
        <dbReference type="ARBA" id="ARBA00011901"/>
    </source>
</evidence>
<dbReference type="Proteomes" id="UP000596977">
    <property type="component" value="Unassembled WGS sequence"/>
</dbReference>
<evidence type="ECO:0000313" key="6">
    <source>
        <dbReference type="EMBL" id="GGA60046.1"/>
    </source>
</evidence>
<dbReference type="GO" id="GO:0030288">
    <property type="term" value="C:outer membrane-bounded periplasmic space"/>
    <property type="evidence" value="ECO:0007669"/>
    <property type="project" value="TreeGrafter"/>
</dbReference>
<dbReference type="Gene3D" id="3.40.630.40">
    <property type="entry name" value="Zn-dependent exopeptidases"/>
    <property type="match status" value="1"/>
</dbReference>
<dbReference type="CDD" id="cd02696">
    <property type="entry name" value="MurNAc-LAA"/>
    <property type="match status" value="1"/>
</dbReference>
<dbReference type="Pfam" id="PF01520">
    <property type="entry name" value="Amidase_3"/>
    <property type="match status" value="1"/>
</dbReference>
<evidence type="ECO:0000259" key="5">
    <source>
        <dbReference type="SMART" id="SM00646"/>
    </source>
</evidence>
<dbReference type="PANTHER" id="PTHR30404">
    <property type="entry name" value="N-ACETYLMURAMOYL-L-ALANINE AMIDASE"/>
    <property type="match status" value="1"/>
</dbReference>
<keyword evidence="7" id="KW-1185">Reference proteome</keyword>
<dbReference type="AlphaFoldDB" id="A0A916RJU6"/>
<dbReference type="InterPro" id="IPR050695">
    <property type="entry name" value="N-acetylmuramoyl_amidase_3"/>
</dbReference>
<reference evidence="6 7" key="1">
    <citation type="journal article" date="2014" name="Int. J. Syst. Evol. Microbiol.">
        <title>Complete genome sequence of Corynebacterium casei LMG S-19264T (=DSM 44701T), isolated from a smear-ripened cheese.</title>
        <authorList>
            <consortium name="US DOE Joint Genome Institute (JGI-PGF)"/>
            <person name="Walter F."/>
            <person name="Albersmeier A."/>
            <person name="Kalinowski J."/>
            <person name="Ruckert C."/>
        </authorList>
    </citation>
    <scope>NUCLEOTIDE SEQUENCE [LARGE SCALE GENOMIC DNA]</scope>
    <source>
        <strain evidence="6 7">CGMCC 1.15896</strain>
    </source>
</reference>
<protein>
    <recommendedName>
        <fullName evidence="2">N-acetylmuramoyl-L-alanine amidase</fullName>
        <ecNumber evidence="2">3.5.1.28</ecNumber>
    </recommendedName>
</protein>
<dbReference type="PANTHER" id="PTHR30404:SF0">
    <property type="entry name" value="N-ACETYLMURAMOYL-L-ALANINE AMIDASE AMIC"/>
    <property type="match status" value="1"/>
</dbReference>
<dbReference type="GO" id="GO:0008745">
    <property type="term" value="F:N-acetylmuramoyl-L-alanine amidase activity"/>
    <property type="evidence" value="ECO:0007669"/>
    <property type="project" value="UniProtKB-EC"/>
</dbReference>
<dbReference type="InterPro" id="IPR002508">
    <property type="entry name" value="MurNAc-LAA_cat"/>
</dbReference>
<feature type="region of interest" description="Disordered" evidence="4">
    <location>
        <begin position="183"/>
        <end position="204"/>
    </location>
</feature>
<keyword evidence="3" id="KW-0378">Hydrolase</keyword>
<dbReference type="EMBL" id="BMKB01000006">
    <property type="protein sequence ID" value="GGA60046.1"/>
    <property type="molecule type" value="Genomic_DNA"/>
</dbReference>
<comment type="catalytic activity">
    <reaction evidence="1">
        <text>Hydrolyzes the link between N-acetylmuramoyl residues and L-amino acid residues in certain cell-wall glycopeptides.</text>
        <dbReference type="EC" id="3.5.1.28"/>
    </reaction>
</comment>
<evidence type="ECO:0000256" key="1">
    <source>
        <dbReference type="ARBA" id="ARBA00001561"/>
    </source>
</evidence>
<proteinExistence type="predicted"/>
<feature type="domain" description="MurNAc-LAA" evidence="5">
    <location>
        <begin position="267"/>
        <end position="420"/>
    </location>
</feature>
<accession>A0A916RJU6</accession>
<evidence type="ECO:0000313" key="7">
    <source>
        <dbReference type="Proteomes" id="UP000596977"/>
    </source>
</evidence>
<evidence type="ECO:0000256" key="3">
    <source>
        <dbReference type="ARBA" id="ARBA00022801"/>
    </source>
</evidence>
<dbReference type="Gene3D" id="2.60.40.3500">
    <property type="match status" value="1"/>
</dbReference>
<gene>
    <name evidence="6" type="ORF">GCM10011499_32840</name>
</gene>